<sequence>MGLRRRTLDMNVLMTMAALGAVGIGEYAEAAWVLVLFALGTTLESFALDRSRQSVEQLMELAPAEANVLAGGREQTVAVEEIAAGVLLIVRPGERVALDGVIVEGASSIDESALTGESVPVDKEPGSEVFAGTLNAFGAFTMRTTSVAADSTLARVARLVADAQGSRAPAERFVDRFARVYTPLVFVAALLVAVVPTLAGGDFDTWSYRGLALLIVACPCALVISVPVSVVSAIGGAARRGVLIKSGQALEDLGRVAVVAVDKTGTLTEGRPRLASVAVLGDDGEDEVLALVSAVERGSEHPLGVALARAAQDRGLSVPAPADFAALPGRGAVARVGDRSLWAGGPRLSADRGVAEPAAVGDIEERGETPVLLGEGDRVLAVFGLADEPRAQAPGAVQALRANVEHVVMLTGDSERVAHAVARRTGVQEWRARLLPEDKLTAVQALREEYGPIAMVGDGVNDAPALAGATVGIAMGAAGSDIALESADVALMGDELDRLPDALQHGRRALRVMRQNVAISLLTKAVFVVLAPLGYVTLVIAVVADMGVSLLVTLNGMRLLRTAGATGSVTLVGAVPEPELPVAAAGCADGCCDSASGRSADRDGMPA</sequence>
<evidence type="ECO:0000256" key="5">
    <source>
        <dbReference type="ARBA" id="ARBA00023136"/>
    </source>
</evidence>
<dbReference type="InterPro" id="IPR023298">
    <property type="entry name" value="ATPase_P-typ_TM_dom_sf"/>
</dbReference>
<keyword evidence="5 6" id="KW-0472">Membrane</keyword>
<evidence type="ECO:0000313" key="8">
    <source>
        <dbReference type="EMBL" id="UUY02204.1"/>
    </source>
</evidence>
<evidence type="ECO:0000259" key="7">
    <source>
        <dbReference type="Pfam" id="PF00122"/>
    </source>
</evidence>
<dbReference type="InterPro" id="IPR051014">
    <property type="entry name" value="Cation_Transport_ATPase_IB"/>
</dbReference>
<dbReference type="NCBIfam" id="TIGR01494">
    <property type="entry name" value="ATPase_P-type"/>
    <property type="match status" value="1"/>
</dbReference>
<dbReference type="SUPFAM" id="SSF81665">
    <property type="entry name" value="Calcium ATPase, transmembrane domain M"/>
    <property type="match status" value="1"/>
</dbReference>
<keyword evidence="4 6" id="KW-1133">Transmembrane helix</keyword>
<dbReference type="Gene3D" id="3.40.50.1000">
    <property type="entry name" value="HAD superfamily/HAD-like"/>
    <property type="match status" value="1"/>
</dbReference>
<evidence type="ECO:0000256" key="2">
    <source>
        <dbReference type="ARBA" id="ARBA00006024"/>
    </source>
</evidence>
<feature type="domain" description="P-type ATPase A" evidence="7">
    <location>
        <begin position="60"/>
        <end position="160"/>
    </location>
</feature>
<keyword evidence="6" id="KW-0547">Nucleotide-binding</keyword>
<dbReference type="SUPFAM" id="SSF81653">
    <property type="entry name" value="Calcium ATPase, transduction domain A"/>
    <property type="match status" value="1"/>
</dbReference>
<evidence type="ECO:0000256" key="6">
    <source>
        <dbReference type="RuleBase" id="RU362081"/>
    </source>
</evidence>
<dbReference type="NCBIfam" id="TIGR01525">
    <property type="entry name" value="ATPase-IB_hvy"/>
    <property type="match status" value="1"/>
</dbReference>
<dbReference type="PANTHER" id="PTHR48085:SF5">
    <property type="entry name" value="CADMIUM_ZINC-TRANSPORTING ATPASE HMA4-RELATED"/>
    <property type="match status" value="1"/>
</dbReference>
<proteinExistence type="inferred from homology"/>
<dbReference type="InterPro" id="IPR027256">
    <property type="entry name" value="P-typ_ATPase_IB"/>
</dbReference>
<name>A0ABY5PC21_9ACTN</name>
<dbReference type="EMBL" id="CP088295">
    <property type="protein sequence ID" value="UUY02204.1"/>
    <property type="molecule type" value="Genomic_DNA"/>
</dbReference>
<comment type="subcellular location">
    <subcellularLocation>
        <location evidence="1">Cell membrane</location>
        <topology evidence="1">Multi-pass membrane protein</topology>
    </subcellularLocation>
</comment>
<dbReference type="Pfam" id="PF00122">
    <property type="entry name" value="E1-E2_ATPase"/>
    <property type="match status" value="1"/>
</dbReference>
<dbReference type="Gene3D" id="2.70.150.10">
    <property type="entry name" value="Calcium-transporting ATPase, cytoplasmic transduction domain A"/>
    <property type="match status" value="1"/>
</dbReference>
<dbReference type="Gene3D" id="3.40.1110.10">
    <property type="entry name" value="Calcium-transporting ATPase, cytoplasmic domain N"/>
    <property type="match status" value="1"/>
</dbReference>
<keyword evidence="6" id="KW-0067">ATP-binding</keyword>
<organism evidence="8 9">
    <name type="scientific">Svornostia abyssi</name>
    <dbReference type="NCBI Taxonomy" id="2898438"/>
    <lineage>
        <taxon>Bacteria</taxon>
        <taxon>Bacillati</taxon>
        <taxon>Actinomycetota</taxon>
        <taxon>Thermoleophilia</taxon>
        <taxon>Solirubrobacterales</taxon>
        <taxon>Baekduiaceae</taxon>
        <taxon>Svornostia</taxon>
    </lineage>
</organism>
<dbReference type="InterPro" id="IPR008250">
    <property type="entry name" value="ATPase_P-typ_transduc_dom_A_sf"/>
</dbReference>
<dbReference type="RefSeq" id="WP_353862737.1">
    <property type="nucleotide sequence ID" value="NZ_CP088295.1"/>
</dbReference>
<comment type="caution">
    <text evidence="6">Lacks conserved residue(s) required for the propagation of feature annotation.</text>
</comment>
<dbReference type="PANTHER" id="PTHR48085">
    <property type="entry name" value="CADMIUM/ZINC-TRANSPORTING ATPASE HMA2-RELATED"/>
    <property type="match status" value="1"/>
</dbReference>
<gene>
    <name evidence="8" type="primary">cadA</name>
    <name evidence="8" type="ORF">LRS13_15960</name>
</gene>
<dbReference type="InterPro" id="IPR018303">
    <property type="entry name" value="ATPase_P-typ_P_site"/>
</dbReference>
<dbReference type="NCBIfam" id="TIGR01512">
    <property type="entry name" value="ATPase-IB2_Cd"/>
    <property type="match status" value="1"/>
</dbReference>
<dbReference type="PRINTS" id="PR00119">
    <property type="entry name" value="CATATPASE"/>
</dbReference>
<feature type="transmembrane region" description="Helical" evidence="6">
    <location>
        <begin position="180"/>
        <end position="199"/>
    </location>
</feature>
<dbReference type="SUPFAM" id="SSF56784">
    <property type="entry name" value="HAD-like"/>
    <property type="match status" value="1"/>
</dbReference>
<dbReference type="PRINTS" id="PR00941">
    <property type="entry name" value="CDATPASE"/>
</dbReference>
<evidence type="ECO:0000256" key="1">
    <source>
        <dbReference type="ARBA" id="ARBA00004651"/>
    </source>
</evidence>
<keyword evidence="6" id="KW-0479">Metal-binding</keyword>
<dbReference type="InterPro" id="IPR001757">
    <property type="entry name" value="P_typ_ATPase"/>
</dbReference>
<keyword evidence="9" id="KW-1185">Reference proteome</keyword>
<dbReference type="InterPro" id="IPR023214">
    <property type="entry name" value="HAD_sf"/>
</dbReference>
<protein>
    <submittedName>
        <fullName evidence="8">Cadmium-translocating P-type ATPase</fullName>
    </submittedName>
</protein>
<evidence type="ECO:0000256" key="4">
    <source>
        <dbReference type="ARBA" id="ARBA00022989"/>
    </source>
</evidence>
<dbReference type="InterPro" id="IPR036412">
    <property type="entry name" value="HAD-like_sf"/>
</dbReference>
<comment type="similarity">
    <text evidence="2 6">Belongs to the cation transport ATPase (P-type) (TC 3.A.3) family. Type IB subfamily.</text>
</comment>
<accession>A0ABY5PC21</accession>
<keyword evidence="6" id="KW-1003">Cell membrane</keyword>
<evidence type="ECO:0000256" key="3">
    <source>
        <dbReference type="ARBA" id="ARBA00022692"/>
    </source>
</evidence>
<dbReference type="InterPro" id="IPR059000">
    <property type="entry name" value="ATPase_P-type_domA"/>
</dbReference>
<feature type="transmembrane region" description="Helical" evidence="6">
    <location>
        <begin position="517"/>
        <end position="544"/>
    </location>
</feature>
<dbReference type="Pfam" id="PF00702">
    <property type="entry name" value="Hydrolase"/>
    <property type="match status" value="1"/>
</dbReference>
<evidence type="ECO:0000313" key="9">
    <source>
        <dbReference type="Proteomes" id="UP001058860"/>
    </source>
</evidence>
<feature type="transmembrane region" description="Helical" evidence="6">
    <location>
        <begin position="211"/>
        <end position="238"/>
    </location>
</feature>
<dbReference type="PROSITE" id="PS00154">
    <property type="entry name" value="ATPASE_E1_E2"/>
    <property type="match status" value="1"/>
</dbReference>
<dbReference type="InterPro" id="IPR023299">
    <property type="entry name" value="ATPase_P-typ_cyto_dom_N"/>
</dbReference>
<keyword evidence="3 6" id="KW-0812">Transmembrane</keyword>
<reference evidence="9" key="1">
    <citation type="submission" date="2021-11" db="EMBL/GenBank/DDBJ databases">
        <title>Cultivation dependent microbiological survey of springs from the worlds oldest radium mine currently devoted to the extraction of radon-saturated water.</title>
        <authorList>
            <person name="Kapinusova G."/>
            <person name="Smrhova T."/>
            <person name="Strejcek M."/>
            <person name="Suman J."/>
            <person name="Jani K."/>
            <person name="Pajer P."/>
            <person name="Uhlik O."/>
        </authorList>
    </citation>
    <scope>NUCLEOTIDE SEQUENCE [LARGE SCALE GENOMIC DNA]</scope>
    <source>
        <strain evidence="9">J379</strain>
    </source>
</reference>
<dbReference type="Proteomes" id="UP001058860">
    <property type="component" value="Chromosome"/>
</dbReference>